<dbReference type="RefSeq" id="WP_338087498.1">
    <property type="nucleotide sequence ID" value="NZ_JACHBL010000001.1"/>
</dbReference>
<reference evidence="1 2" key="1">
    <citation type="submission" date="2020-08" db="EMBL/GenBank/DDBJ databases">
        <title>Sequencing the genomes of 1000 actinobacteria strains.</title>
        <authorList>
            <person name="Klenk H.-P."/>
        </authorList>
    </citation>
    <scope>NUCLEOTIDE SEQUENCE [LARGE SCALE GENOMIC DNA]</scope>
    <source>
        <strain evidence="1 2">DSM 23694</strain>
    </source>
</reference>
<gene>
    <name evidence="1" type="ORF">BKA12_001993</name>
</gene>
<dbReference type="EMBL" id="JACHBL010000001">
    <property type="protein sequence ID" value="MBB5598913.1"/>
    <property type="molecule type" value="Genomic_DNA"/>
</dbReference>
<dbReference type="AlphaFoldDB" id="A0A7W8YC91"/>
<keyword evidence="1" id="KW-0575">Peroxidase</keyword>
<accession>A0A7W8YC91</accession>
<protein>
    <submittedName>
        <fullName evidence="1">Alkylhydroperoxidase family enzyme</fullName>
    </submittedName>
</protein>
<dbReference type="SUPFAM" id="SSF69118">
    <property type="entry name" value="AhpD-like"/>
    <property type="match status" value="1"/>
</dbReference>
<dbReference type="InterPro" id="IPR029032">
    <property type="entry name" value="AhpD-like"/>
</dbReference>
<keyword evidence="2" id="KW-1185">Reference proteome</keyword>
<dbReference type="Gene3D" id="1.20.1290.10">
    <property type="entry name" value="AhpD-like"/>
    <property type="match status" value="1"/>
</dbReference>
<dbReference type="Proteomes" id="UP000523863">
    <property type="component" value="Unassembled WGS sequence"/>
</dbReference>
<keyword evidence="1" id="KW-0560">Oxidoreductase</keyword>
<evidence type="ECO:0000313" key="1">
    <source>
        <dbReference type="EMBL" id="MBB5598913.1"/>
    </source>
</evidence>
<dbReference type="GO" id="GO:0004601">
    <property type="term" value="F:peroxidase activity"/>
    <property type="evidence" value="ECO:0007669"/>
    <property type="project" value="UniProtKB-KW"/>
</dbReference>
<organism evidence="1 2">
    <name type="scientific">Neomicrococcus lactis</name>
    <dbReference type="NCBI Taxonomy" id="732241"/>
    <lineage>
        <taxon>Bacteria</taxon>
        <taxon>Bacillati</taxon>
        <taxon>Actinomycetota</taxon>
        <taxon>Actinomycetes</taxon>
        <taxon>Micrococcales</taxon>
        <taxon>Micrococcaceae</taxon>
        <taxon>Neomicrococcus</taxon>
    </lineage>
</organism>
<sequence length="115" mass="12599">MTEVFQRQNLFIDRQDAAIFKALNGVALRVGDATLFSTEERLALELGELVTQIPDSEARKATLAKVRDELGDPATSALTWAAININAFNRVSILSHHPVTKHAYPAESAAKTPQK</sequence>
<proteinExistence type="predicted"/>
<evidence type="ECO:0000313" key="2">
    <source>
        <dbReference type="Proteomes" id="UP000523863"/>
    </source>
</evidence>
<name>A0A7W8YC91_9MICC</name>
<comment type="caution">
    <text evidence="1">The sequence shown here is derived from an EMBL/GenBank/DDBJ whole genome shotgun (WGS) entry which is preliminary data.</text>
</comment>